<dbReference type="Gene3D" id="3.40.50.2000">
    <property type="entry name" value="Glycogen Phosphorylase B"/>
    <property type="match status" value="2"/>
</dbReference>
<keyword evidence="3" id="KW-0808">Transferase</keyword>
<dbReference type="PANTHER" id="PTHR12526">
    <property type="entry name" value="GLYCOSYLTRANSFERASE"/>
    <property type="match status" value="1"/>
</dbReference>
<keyword evidence="3" id="KW-0328">Glycosyltransferase</keyword>
<dbReference type="RefSeq" id="WP_284053357.1">
    <property type="nucleotide sequence ID" value="NZ_JAGRQC010000001.1"/>
</dbReference>
<evidence type="ECO:0000259" key="2">
    <source>
        <dbReference type="Pfam" id="PF13579"/>
    </source>
</evidence>
<dbReference type="Proteomes" id="UP000676996">
    <property type="component" value="Unassembled WGS sequence"/>
</dbReference>
<accession>A0A8T4IAQ7</accession>
<dbReference type="Pfam" id="PF00534">
    <property type="entry name" value="Glycos_transf_1"/>
    <property type="match status" value="1"/>
</dbReference>
<evidence type="ECO:0000313" key="4">
    <source>
        <dbReference type="Proteomes" id="UP000676996"/>
    </source>
</evidence>
<dbReference type="Pfam" id="PF13579">
    <property type="entry name" value="Glyco_trans_4_4"/>
    <property type="match status" value="1"/>
</dbReference>
<sequence length="386" mass="42073">MHPRNGGPPRVVNGSAVALARAGCQVEIVALGFPQDEPDTRSAWPDLPDADIALHLFRPDFPRQIGRSAALRRYIAQRTDDFDVLHIHCIWETALADAAAVFRAAGKPVLVSPHGMLDRWQLRQSSWKKRIAQRFFGTGAMLGRTDAILYGTQDEANEAAHLGLPGKVVIMPNGFSPLHIPDPQSAQAKLLRQYPELGDWDRTVLFFSRLHPKKGLDLLIDAFGRVRHEFPKAGLFAAAIAQDREYEAKVRSQIAQLGGANIALTTELSGPEAKSVFIVSDIFALPSHQEGFSIAIVEAAGAGIPLLITNTCHMQEVEDDGAGYVVPATVDGLANGLRQILSADDAALEQMSGCAKNVVAARYTWDRVAVRLIDAYESILSQRRHG</sequence>
<dbReference type="InterPro" id="IPR028098">
    <property type="entry name" value="Glyco_trans_4-like_N"/>
</dbReference>
<dbReference type="GO" id="GO:0016757">
    <property type="term" value="F:glycosyltransferase activity"/>
    <property type="evidence" value="ECO:0007669"/>
    <property type="project" value="UniProtKB-KW"/>
</dbReference>
<dbReference type="SUPFAM" id="SSF53756">
    <property type="entry name" value="UDP-Glycosyltransferase/glycogen phosphorylase"/>
    <property type="match status" value="1"/>
</dbReference>
<dbReference type="InterPro" id="IPR001296">
    <property type="entry name" value="Glyco_trans_1"/>
</dbReference>
<evidence type="ECO:0000259" key="1">
    <source>
        <dbReference type="Pfam" id="PF00534"/>
    </source>
</evidence>
<gene>
    <name evidence="3" type="ORF">J7S20_06295</name>
</gene>
<name>A0A8T4IAQ7_9SPHN</name>
<comment type="caution">
    <text evidence="3">The sequence shown here is derived from an EMBL/GenBank/DDBJ whole genome shotgun (WGS) entry which is preliminary data.</text>
</comment>
<feature type="domain" description="Glycosyl transferase family 1" evidence="1">
    <location>
        <begin position="201"/>
        <end position="346"/>
    </location>
</feature>
<reference evidence="3" key="1">
    <citation type="submission" date="2021-04" db="EMBL/GenBank/DDBJ databases">
        <title>Ouciella asimina sp. nov., isolated from the surface seawater in the hydrothermal field of Okinawa Trough.</title>
        <authorList>
            <person name="Shuang W."/>
        </authorList>
    </citation>
    <scope>NUCLEOTIDE SEQUENCE</scope>
    <source>
        <strain evidence="3">LXI357</strain>
    </source>
</reference>
<feature type="domain" description="Glycosyltransferase subfamily 4-like N-terminal" evidence="2">
    <location>
        <begin position="6"/>
        <end position="174"/>
    </location>
</feature>
<evidence type="ECO:0000313" key="3">
    <source>
        <dbReference type="EMBL" id="MBR0552108.1"/>
    </source>
</evidence>
<dbReference type="EC" id="2.4.-.-" evidence="3"/>
<keyword evidence="4" id="KW-1185">Reference proteome</keyword>
<dbReference type="EMBL" id="JAGRQC010000001">
    <property type="protein sequence ID" value="MBR0552108.1"/>
    <property type="molecule type" value="Genomic_DNA"/>
</dbReference>
<proteinExistence type="predicted"/>
<organism evidence="3 4">
    <name type="scientific">Stakelama marina</name>
    <dbReference type="NCBI Taxonomy" id="2826939"/>
    <lineage>
        <taxon>Bacteria</taxon>
        <taxon>Pseudomonadati</taxon>
        <taxon>Pseudomonadota</taxon>
        <taxon>Alphaproteobacteria</taxon>
        <taxon>Sphingomonadales</taxon>
        <taxon>Sphingomonadaceae</taxon>
        <taxon>Stakelama</taxon>
    </lineage>
</organism>
<dbReference type="AlphaFoldDB" id="A0A8T4IAQ7"/>
<protein>
    <submittedName>
        <fullName evidence="3">Glycosyltransferase</fullName>
        <ecNumber evidence="3">2.4.-.-</ecNumber>
    </submittedName>
</protein>